<sequence length="172" mass="18267">MSFLGRLLGTQPDPKDALRPLWHTAIGIAREPHWYAIGGVADTVPGRFDAVAMVTALIMLRMDGNEALKAPSARLTELFVEDMDGQMRQSGVGDLMVGKRMGKLMQALGGRIAAFREALAQHGDEALVAAVSRNVTLADASDPAHIAAGLRRLAADLAVTGDDDLLAGRIAR</sequence>
<keyword evidence="4" id="KW-1185">Reference proteome</keyword>
<feature type="domain" description="Ubiquinol-cytochrome c chaperone" evidence="2">
    <location>
        <begin position="39"/>
        <end position="170"/>
    </location>
</feature>
<evidence type="ECO:0000313" key="4">
    <source>
        <dbReference type="Proteomes" id="UP000232587"/>
    </source>
</evidence>
<reference evidence="3 4" key="1">
    <citation type="submission" date="2017-11" db="EMBL/GenBank/DDBJ databases">
        <title>Genomic Encyclopedia of Type Strains, Phase III (KMG-III): the genomes of soil and plant-associated and newly described type strains.</title>
        <authorList>
            <person name="Whitman W."/>
        </authorList>
    </citation>
    <scope>NUCLEOTIDE SEQUENCE [LARGE SCALE GENOMIC DNA]</scope>
    <source>
        <strain evidence="3 4">CGMCC 1.12274</strain>
    </source>
</reference>
<evidence type="ECO:0000313" key="3">
    <source>
        <dbReference type="EMBL" id="PKB14555.1"/>
    </source>
</evidence>
<accession>A0A2N0H6J5</accession>
<comment type="similarity">
    <text evidence="1">Belongs to the UPF0174 family.</text>
</comment>
<dbReference type="InterPro" id="IPR021150">
    <property type="entry name" value="Ubiq_cyt_c_chap"/>
</dbReference>
<evidence type="ECO:0000259" key="2">
    <source>
        <dbReference type="Pfam" id="PF03981"/>
    </source>
</evidence>
<dbReference type="EMBL" id="PHUF01000004">
    <property type="protein sequence ID" value="PKB14555.1"/>
    <property type="molecule type" value="Genomic_DNA"/>
</dbReference>
<comment type="caution">
    <text evidence="3">The sequence shown here is derived from an EMBL/GenBank/DDBJ whole genome shotgun (WGS) entry which is preliminary data.</text>
</comment>
<gene>
    <name evidence="3" type="ORF">B0I00_2151</name>
</gene>
<evidence type="ECO:0000256" key="1">
    <source>
        <dbReference type="ARBA" id="ARBA00006436"/>
    </source>
</evidence>
<dbReference type="Proteomes" id="UP000232587">
    <property type="component" value="Unassembled WGS sequence"/>
</dbReference>
<protein>
    <submittedName>
        <fullName evidence="3">Cytochrome b pre-mRNA-processing protein 3</fullName>
    </submittedName>
</protein>
<proteinExistence type="inferred from homology"/>
<organism evidence="3 4">
    <name type="scientific">Novosphingobium kunmingense</name>
    <dbReference type="NCBI Taxonomy" id="1211806"/>
    <lineage>
        <taxon>Bacteria</taxon>
        <taxon>Pseudomonadati</taxon>
        <taxon>Pseudomonadota</taxon>
        <taxon>Alphaproteobacteria</taxon>
        <taxon>Sphingomonadales</taxon>
        <taxon>Sphingomonadaceae</taxon>
        <taxon>Novosphingobium</taxon>
    </lineage>
</organism>
<dbReference type="RefSeq" id="WP_100867382.1">
    <property type="nucleotide sequence ID" value="NZ_PHUF01000004.1"/>
</dbReference>
<name>A0A2N0H6J5_9SPHN</name>
<dbReference type="Pfam" id="PF03981">
    <property type="entry name" value="Ubiq_cyt_C_chap"/>
    <property type="match status" value="1"/>
</dbReference>
<dbReference type="AlphaFoldDB" id="A0A2N0H6J5"/>
<dbReference type="OrthoDB" id="7158889at2"/>